<evidence type="ECO:0000313" key="2">
    <source>
        <dbReference type="Proteomes" id="UP000076407"/>
    </source>
</evidence>
<protein>
    <submittedName>
        <fullName evidence="1">Uncharacterized protein</fullName>
    </submittedName>
</protein>
<reference evidence="1" key="1">
    <citation type="submission" date="2020-05" db="UniProtKB">
        <authorList>
            <consortium name="EnsemblMetazoa"/>
        </authorList>
    </citation>
    <scope>IDENTIFICATION</scope>
    <source>
        <strain evidence="1">SANGQUA</strain>
    </source>
</reference>
<accession>A0A182XKG2</accession>
<organism evidence="1 2">
    <name type="scientific">Anopheles quadriannulatus</name>
    <name type="common">Mosquito</name>
    <dbReference type="NCBI Taxonomy" id="34691"/>
    <lineage>
        <taxon>Eukaryota</taxon>
        <taxon>Metazoa</taxon>
        <taxon>Ecdysozoa</taxon>
        <taxon>Arthropoda</taxon>
        <taxon>Hexapoda</taxon>
        <taxon>Insecta</taxon>
        <taxon>Pterygota</taxon>
        <taxon>Neoptera</taxon>
        <taxon>Endopterygota</taxon>
        <taxon>Diptera</taxon>
        <taxon>Nematocera</taxon>
        <taxon>Culicoidea</taxon>
        <taxon>Culicidae</taxon>
        <taxon>Anophelinae</taxon>
        <taxon>Anopheles</taxon>
    </lineage>
</organism>
<dbReference type="AlphaFoldDB" id="A0A182XKG2"/>
<evidence type="ECO:0000313" key="1">
    <source>
        <dbReference type="EnsemblMetazoa" id="AQUA010351-PA"/>
    </source>
</evidence>
<dbReference type="EnsemblMetazoa" id="AQUA010351-RA">
    <property type="protein sequence ID" value="AQUA010351-PA"/>
    <property type="gene ID" value="AQUA010351"/>
</dbReference>
<name>A0A182XKG2_ANOQN</name>
<keyword evidence="2" id="KW-1185">Reference proteome</keyword>
<sequence length="167" mass="18025">DGYEAVAKSKPLSTKRVTRPQPIKKPCTGSVAVQLIIQISIQCSEFAVGAACVECGGKWIAKTRRSASKRSIRLISTRDCPCRSVSIVPINSLVTVRSRRGAIPSIAPRTLTTGTIHRVPILCRINIFPSRTNSPAIFISAVCSATIRSILPWIVRIVSSTNSAGKR</sequence>
<proteinExistence type="predicted"/>
<dbReference type="Proteomes" id="UP000076407">
    <property type="component" value="Unassembled WGS sequence"/>
</dbReference>
<dbReference type="VEuPathDB" id="VectorBase:AQUA010351"/>